<dbReference type="Proteomes" id="UP000236248">
    <property type="component" value="Chromosome NCAV"/>
</dbReference>
<evidence type="ECO:0000256" key="2">
    <source>
        <dbReference type="SAM" id="Coils"/>
    </source>
</evidence>
<feature type="coiled-coil region" evidence="2">
    <location>
        <begin position="451"/>
        <end position="520"/>
    </location>
</feature>
<protein>
    <submittedName>
        <fullName evidence="5">Putative Chromosome partitioning protein ParA</fullName>
    </submittedName>
</protein>
<evidence type="ECO:0000313" key="5">
    <source>
        <dbReference type="EMBL" id="SPC34556.1"/>
    </source>
</evidence>
<name>A0A2K5ASC9_9ARCH</name>
<feature type="region of interest" description="Disordered" evidence="3">
    <location>
        <begin position="71"/>
        <end position="102"/>
    </location>
</feature>
<dbReference type="Gene3D" id="3.40.50.300">
    <property type="entry name" value="P-loop containing nucleotide triphosphate hydrolases"/>
    <property type="match status" value="2"/>
</dbReference>
<dbReference type="InterPro" id="IPR027417">
    <property type="entry name" value="P-loop_NTPase"/>
</dbReference>
<dbReference type="GO" id="GO:0005694">
    <property type="term" value="C:chromosome"/>
    <property type="evidence" value="ECO:0007669"/>
    <property type="project" value="InterPro"/>
</dbReference>
<feature type="coiled-coil region" evidence="2">
    <location>
        <begin position="216"/>
        <end position="331"/>
    </location>
</feature>
<feature type="coiled-coil region" evidence="2">
    <location>
        <begin position="374"/>
        <end position="422"/>
    </location>
</feature>
<dbReference type="SMART" id="SM00968">
    <property type="entry name" value="SMC_hinge"/>
    <property type="match status" value="1"/>
</dbReference>
<evidence type="ECO:0000313" key="6">
    <source>
        <dbReference type="Proteomes" id="UP000236248"/>
    </source>
</evidence>
<dbReference type="KEGG" id="ncv:NCAV_1390"/>
<evidence type="ECO:0000256" key="3">
    <source>
        <dbReference type="SAM" id="MobiDB-lite"/>
    </source>
</evidence>
<keyword evidence="1 2" id="KW-0175">Coiled coil</keyword>
<keyword evidence="6" id="KW-1185">Reference proteome</keyword>
<feature type="coiled-coil region" evidence="2">
    <location>
        <begin position="787"/>
        <end position="1056"/>
    </location>
</feature>
<dbReference type="GeneID" id="41595389"/>
<dbReference type="GO" id="GO:0051276">
    <property type="term" value="P:chromosome organization"/>
    <property type="evidence" value="ECO:0007669"/>
    <property type="project" value="InterPro"/>
</dbReference>
<dbReference type="InterPro" id="IPR010935">
    <property type="entry name" value="SMC_hinge"/>
</dbReference>
<accession>A0A2K5ASC9</accession>
<reference evidence="6" key="1">
    <citation type="submission" date="2018-01" db="EMBL/GenBank/DDBJ databases">
        <authorList>
            <person name="Kerou L M."/>
        </authorList>
    </citation>
    <scope>NUCLEOTIDE SEQUENCE [LARGE SCALE GENOMIC DNA]</scope>
    <source>
        <strain evidence="6">SCU2</strain>
    </source>
</reference>
<dbReference type="RefSeq" id="WP_103286809.1">
    <property type="nucleotide sequence ID" value="NZ_LT981265.1"/>
</dbReference>
<dbReference type="PIRSF" id="PIRSF005719">
    <property type="entry name" value="SMC"/>
    <property type="match status" value="1"/>
</dbReference>
<dbReference type="InterPro" id="IPR024704">
    <property type="entry name" value="SMC"/>
</dbReference>
<evidence type="ECO:0000259" key="4">
    <source>
        <dbReference type="SMART" id="SM00968"/>
    </source>
</evidence>
<dbReference type="InterPro" id="IPR003395">
    <property type="entry name" value="RecF/RecN/SMC_N"/>
</dbReference>
<feature type="coiled-coil region" evidence="2">
    <location>
        <begin position="1080"/>
        <end position="1139"/>
    </location>
</feature>
<dbReference type="SUPFAM" id="SSF52540">
    <property type="entry name" value="P-loop containing nucleoside triphosphate hydrolases"/>
    <property type="match status" value="1"/>
</dbReference>
<dbReference type="Gene3D" id="1.20.1060.20">
    <property type="match status" value="1"/>
</dbReference>
<gene>
    <name evidence="5" type="ORF">NCAV_1390</name>
</gene>
<dbReference type="EMBL" id="LT981265">
    <property type="protein sequence ID" value="SPC34556.1"/>
    <property type="molecule type" value="Genomic_DNA"/>
</dbReference>
<feature type="region of interest" description="Disordered" evidence="3">
    <location>
        <begin position="641"/>
        <end position="696"/>
    </location>
</feature>
<evidence type="ECO:0000256" key="1">
    <source>
        <dbReference type="ARBA" id="ARBA00023054"/>
    </source>
</evidence>
<dbReference type="Gene3D" id="3.30.70.1620">
    <property type="match status" value="1"/>
</dbReference>
<dbReference type="Pfam" id="PF06470">
    <property type="entry name" value="SMC_hinge"/>
    <property type="match status" value="1"/>
</dbReference>
<organism evidence="5 6">
    <name type="scientific">Candidatus Nitrosocaldus cavascurensis</name>
    <dbReference type="NCBI Taxonomy" id="2058097"/>
    <lineage>
        <taxon>Archaea</taxon>
        <taxon>Nitrososphaerota</taxon>
        <taxon>Nitrososphaeria</taxon>
        <taxon>Candidatus Nitrosocaldales</taxon>
        <taxon>Candidatus Nitrosocaldaceae</taxon>
        <taxon>Candidatus Nitrosocaldus</taxon>
    </lineage>
</organism>
<dbReference type="PANTHER" id="PTHR43977">
    <property type="entry name" value="STRUCTURAL MAINTENANCE OF CHROMOSOMES PROTEIN 3"/>
    <property type="match status" value="1"/>
</dbReference>
<dbReference type="GO" id="GO:0005524">
    <property type="term" value="F:ATP binding"/>
    <property type="evidence" value="ECO:0007669"/>
    <property type="project" value="InterPro"/>
</dbReference>
<dbReference type="Gene3D" id="1.10.287.1490">
    <property type="match status" value="2"/>
</dbReference>
<proteinExistence type="predicted"/>
<sequence length="1293" mass="147459">MVYIRKIEISGFKSFARKSTILNLDRGLVCITGPNGSGKSNILDAIAFVLGENSVRALRVDRLQSLIHDSNGRSAREDDGIVDDGDKGKGGEEGGREKDDVDGDEMVKIRKDRDGKRRAVKVSITFDNSDRRIPMDSNTVTIAREMYENGENQYYLNGKRVNKSTITNLLDVALATPNKLNIVQQGMVMRIAELNPEERRRIIEEIIGLSYFDEKKEEAMKQLAEADRRLEVALARMGEIRSRIDELEQERNDQLRLEFLAREIERLKHIQMRDMLKHTRERLDELENIIRQRKGEVESISKSIEDLRSRITTLEEERSRFIRQVEEASKAKAEISRQLSSMIMRVEQLKAMLNANQNRIVMVGKSIPMLIREKDALLARVKAIEQEVNGLKDALDRLIQERERVEEEMSSVNSRLSMLSKDYSSKREEEKSVEDEVKRLVDGYSSIELKIASLEERMKVSRESIVALQGRNEKMLEEMSNLNQLLSRLASRRAEYAEELDRLNDAMAKAEARRMRLVKHVDVASSIVERAEYVTTRYQAEIDVAMQGEDGTIARLMESVGDTADRFGIVGMLQGLITWDARYDRAVMAVGSNWLKALIVRDVGSMIKVLEHVKSSRLTRVTIIPLDMVVECEEIKSIRLRRRGSSNSSNSDGGSGYGYGDDDGGEGGKSKNAYANDDSHREGGYNSTDANKAADTEGKANSISNYEQILHPLSHFITSRYRGLVNFIFGDTILAYSRDDAIILARRGYRVVTIDGEFFEPSIKAATLDINTRVSDVIRMIARSRSLKELRDAISLLKQVIERKREEVKSIDAMMQDIEGKRRAIITDIAKIDAEIEQVKGTLARGEQMIKDNNDRIERLGEEMLVMQEQINTLISERSTLKTKISTLRERMNALGEDKDRLEKAMEEVSSVKSMLVTKLEQLERERRSLMSSISAKNSERDSMQRRIEDIRKGLEQAKADARESAQIVRRCRDELDALTEELRVMRDKEQEVIDASSSSLTRLQRYDEELRSLLSDEKRLSKQLSTLERELVLYSKEYNDLKSKEESLIRELNNNGYGHYNNNNDDEYGYDGSYINNILKGLEEEYNMLKSNVNQLANRSYIQLIDGYRGMSEKKNQLEEERNAIVRFIEQIEGEKRQLFLDAFSRVDREVRSIFATMTDGAGAAWLEMDDADGNGDIFSSGLTFIVQFPNKPARESNSLSGGEKTIAAITFLLALQSLKPAPFYLFDEIDAHLDSVNTERLKRIIRERANISQIIMVTLKDALVASADMIYGVYARDGVSQVIRYRIPIAR</sequence>
<feature type="domain" description="SMC hinge" evidence="4">
    <location>
        <begin position="567"/>
        <end position="745"/>
    </location>
</feature>
<dbReference type="SUPFAM" id="SSF75553">
    <property type="entry name" value="Smc hinge domain"/>
    <property type="match status" value="1"/>
</dbReference>
<dbReference type="GO" id="GO:0016887">
    <property type="term" value="F:ATP hydrolysis activity"/>
    <property type="evidence" value="ECO:0007669"/>
    <property type="project" value="InterPro"/>
</dbReference>
<dbReference type="InterPro" id="IPR036277">
    <property type="entry name" value="SMC_hinge_sf"/>
</dbReference>
<dbReference type="Pfam" id="PF02463">
    <property type="entry name" value="SMC_N"/>
    <property type="match status" value="2"/>
</dbReference>